<evidence type="ECO:0000256" key="1">
    <source>
        <dbReference type="SAM" id="MobiDB-lite"/>
    </source>
</evidence>
<protein>
    <recommendedName>
        <fullName evidence="4">Bacteriophage protein</fullName>
    </recommendedName>
</protein>
<feature type="region of interest" description="Disordered" evidence="1">
    <location>
        <begin position="1"/>
        <end position="24"/>
    </location>
</feature>
<dbReference type="AlphaFoldDB" id="A0A098BTR4"/>
<proteinExistence type="predicted"/>
<gene>
    <name evidence="2" type="ORF">RHRU231_930013</name>
</gene>
<organism evidence="2 3">
    <name type="scientific">Rhodococcus ruber</name>
    <dbReference type="NCBI Taxonomy" id="1830"/>
    <lineage>
        <taxon>Bacteria</taxon>
        <taxon>Bacillati</taxon>
        <taxon>Actinomycetota</taxon>
        <taxon>Actinomycetes</taxon>
        <taxon>Mycobacteriales</taxon>
        <taxon>Nocardiaceae</taxon>
        <taxon>Rhodococcus</taxon>
    </lineage>
</organism>
<dbReference type="Proteomes" id="UP000042997">
    <property type="component" value="Unassembled WGS sequence"/>
</dbReference>
<feature type="compositionally biased region" description="Polar residues" evidence="1">
    <location>
        <begin position="1"/>
        <end position="16"/>
    </location>
</feature>
<dbReference type="RefSeq" id="WP_040275294.1">
    <property type="nucleotide sequence ID" value="NZ_CP075340.1"/>
</dbReference>
<accession>A0A098BTR4</accession>
<reference evidence="2 3" key="1">
    <citation type="journal article" date="2014" name="Genome Announc.">
        <title>Draft Genome Sequence of Propane- and Butane-Oxidizing Actinobacterium Rhodococcus ruber IEGM 231.</title>
        <authorList>
            <person name="Ivshina I.B."/>
            <person name="Kuyukina M.S."/>
            <person name="Krivoruchko A.V."/>
            <person name="Barbe V."/>
            <person name="Fischer C."/>
        </authorList>
    </citation>
    <scope>NUCLEOTIDE SEQUENCE [LARGE SCALE GENOMIC DNA]</scope>
</reference>
<evidence type="ECO:0008006" key="4">
    <source>
        <dbReference type="Google" id="ProtNLM"/>
    </source>
</evidence>
<sequence length="408" mass="43977">MSTTRPARTGQWNTRPLFSHPARPGGTTIAAARAVLYAWGGDSGYSTEGDVLVNKTADGVDLNSIWATAANAMSLYNRERSALAALISYPTTNVGDAIPQQVASDHFEVASEFGEPEGIRSNPNALILGYDFQDYDLASRFTWKFLRSATAQQVQDALNRALEADNRLVTGKLLRRLFDPTEGTNEHMHRVFGLWNGTDGMTPPPHAGLDFPSTTSHYLASGNAAVDPGDLLDAIDQVRSKGFGINVGTRLIVLCHPAEAEEISTFRAGQEANGVISKHDFIPSASAPAYLTAENVVGQVAPGEFGGLEVLGSYGPAWVIPSYFVPQGYLAVVATGGPNSSLNPVAFRQHENPAYQGLRMIPGRDQRYPLQDSFFQRSFGCGVRYRSAACVVQVTTGSVYTAPTWAWS</sequence>
<dbReference type="OrthoDB" id="4378081at2"/>
<name>A0A098BTR4_9NOCA</name>
<dbReference type="EMBL" id="CCSD01000109">
    <property type="protein sequence ID" value="CDZ92134.1"/>
    <property type="molecule type" value="Genomic_DNA"/>
</dbReference>
<evidence type="ECO:0000313" key="2">
    <source>
        <dbReference type="EMBL" id="CDZ92134.1"/>
    </source>
</evidence>
<evidence type="ECO:0000313" key="3">
    <source>
        <dbReference type="Proteomes" id="UP000042997"/>
    </source>
</evidence>